<dbReference type="AlphaFoldDB" id="A0A915K754"/>
<accession>A0A915K754</accession>
<proteinExistence type="predicted"/>
<evidence type="ECO:0000256" key="1">
    <source>
        <dbReference type="SAM" id="MobiDB-lite"/>
    </source>
</evidence>
<dbReference type="Proteomes" id="UP000887565">
    <property type="component" value="Unplaced"/>
</dbReference>
<keyword evidence="2" id="KW-1185">Reference proteome</keyword>
<name>A0A915K754_ROMCU</name>
<feature type="region of interest" description="Disordered" evidence="1">
    <location>
        <begin position="23"/>
        <end position="58"/>
    </location>
</feature>
<organism evidence="2 3">
    <name type="scientific">Romanomermis culicivorax</name>
    <name type="common">Nematode worm</name>
    <dbReference type="NCBI Taxonomy" id="13658"/>
    <lineage>
        <taxon>Eukaryota</taxon>
        <taxon>Metazoa</taxon>
        <taxon>Ecdysozoa</taxon>
        <taxon>Nematoda</taxon>
        <taxon>Enoplea</taxon>
        <taxon>Dorylaimia</taxon>
        <taxon>Mermithida</taxon>
        <taxon>Mermithoidea</taxon>
        <taxon>Mermithidae</taxon>
        <taxon>Romanomermis</taxon>
    </lineage>
</organism>
<evidence type="ECO:0000313" key="3">
    <source>
        <dbReference type="WBParaSite" id="nRc.2.0.1.t33727-RA"/>
    </source>
</evidence>
<dbReference type="WBParaSite" id="nRc.2.0.1.t33727-RA">
    <property type="protein sequence ID" value="nRc.2.0.1.t33727-RA"/>
    <property type="gene ID" value="nRc.2.0.1.g33727"/>
</dbReference>
<sequence>MPNIALTLVRENHVKRLIRQHECCDDAPPHPTQTEQRRQVHMTGFYEDPYRRGFRRSPPKLTEYISPLHRDAEIQKCMEALKNQPKDVFKAPLPPPPPMDV</sequence>
<protein>
    <submittedName>
        <fullName evidence="3">Uncharacterized protein</fullName>
    </submittedName>
</protein>
<evidence type="ECO:0000313" key="2">
    <source>
        <dbReference type="Proteomes" id="UP000887565"/>
    </source>
</evidence>
<reference evidence="3" key="1">
    <citation type="submission" date="2022-11" db="UniProtKB">
        <authorList>
            <consortium name="WormBaseParasite"/>
        </authorList>
    </citation>
    <scope>IDENTIFICATION</scope>
</reference>